<organism evidence="2 3">
    <name type="scientific">Cellulophaga baltica</name>
    <dbReference type="NCBI Taxonomy" id="76594"/>
    <lineage>
        <taxon>Bacteria</taxon>
        <taxon>Pseudomonadati</taxon>
        <taxon>Bacteroidota</taxon>
        <taxon>Flavobacteriia</taxon>
        <taxon>Flavobacteriales</taxon>
        <taxon>Flavobacteriaceae</taxon>
        <taxon>Cellulophaga</taxon>
    </lineage>
</organism>
<keyword evidence="1" id="KW-1133">Transmembrane helix</keyword>
<feature type="transmembrane region" description="Helical" evidence="1">
    <location>
        <begin position="223"/>
        <end position="245"/>
    </location>
</feature>
<dbReference type="EMBL" id="FNBD01000008">
    <property type="protein sequence ID" value="SDF20449.1"/>
    <property type="molecule type" value="Genomic_DNA"/>
</dbReference>
<sequence>MDKFLRILKPVKVYANHEAKSRIIKELQPDELISFNREKRRNKENWMEIYLEKDTVGYLKKDSDAFFRCSFASLNDEISSGFNYEYKTENASKVDTLFHQIGTLNKEQHTVETIEVKTIDDSDEKKMAHLQLEYNADIINVIPVVFTKESEFYVTNDAVANKSLFIEVDNRQGKKGYLLKTTNYTNTEDKWVAPFAITVAILTVIGIFMAFLASGWIVVSGLMFIVGIGVAFVLIFVMQILILILRGIFNHIRKRL</sequence>
<dbReference type="AlphaFoldDB" id="A0A1G7J7E9"/>
<dbReference type="RefSeq" id="WP_074538891.1">
    <property type="nucleotide sequence ID" value="NZ_FNBD01000008.1"/>
</dbReference>
<keyword evidence="1" id="KW-0472">Membrane</keyword>
<evidence type="ECO:0000256" key="1">
    <source>
        <dbReference type="SAM" id="Phobius"/>
    </source>
</evidence>
<evidence type="ECO:0000313" key="3">
    <source>
        <dbReference type="Proteomes" id="UP000182114"/>
    </source>
</evidence>
<keyword evidence="3" id="KW-1185">Reference proteome</keyword>
<name>A0A1G7J7E9_9FLAO</name>
<gene>
    <name evidence="2" type="ORF">SAMN04487992_108228</name>
</gene>
<dbReference type="Proteomes" id="UP000182114">
    <property type="component" value="Unassembled WGS sequence"/>
</dbReference>
<evidence type="ECO:0000313" key="2">
    <source>
        <dbReference type="EMBL" id="SDF20449.1"/>
    </source>
</evidence>
<accession>A0A1G7J7E9</accession>
<feature type="transmembrane region" description="Helical" evidence="1">
    <location>
        <begin position="191"/>
        <end position="217"/>
    </location>
</feature>
<keyword evidence="1" id="KW-0812">Transmembrane</keyword>
<dbReference type="eggNOG" id="ENOG5030TNN">
    <property type="taxonomic scope" value="Bacteria"/>
</dbReference>
<reference evidence="3" key="1">
    <citation type="submission" date="2016-10" db="EMBL/GenBank/DDBJ databases">
        <authorList>
            <person name="Varghese N."/>
            <person name="Submissions S."/>
        </authorList>
    </citation>
    <scope>NUCLEOTIDE SEQUENCE [LARGE SCALE GENOMIC DNA]</scope>
    <source>
        <strain evidence="3">DSM 24729</strain>
    </source>
</reference>
<protein>
    <submittedName>
        <fullName evidence="2">Uncharacterized protein</fullName>
    </submittedName>
</protein>
<proteinExistence type="predicted"/>